<evidence type="ECO:0000256" key="6">
    <source>
        <dbReference type="ARBA" id="ARBA00023180"/>
    </source>
</evidence>
<keyword evidence="6" id="KW-0325">Glycoprotein</keyword>
<keyword evidence="2 7" id="KW-0812">Transmembrane</keyword>
<dbReference type="EMBL" id="JAEAOA010000270">
    <property type="protein sequence ID" value="KAK3585453.1"/>
    <property type="molecule type" value="Genomic_DNA"/>
</dbReference>
<proteinExistence type="predicted"/>
<dbReference type="SUPFAM" id="SSF53822">
    <property type="entry name" value="Periplasmic binding protein-like I"/>
    <property type="match status" value="2"/>
</dbReference>
<accession>A0AAE0S599</accession>
<dbReference type="AlphaFoldDB" id="A0AAE0S599"/>
<reference evidence="10" key="3">
    <citation type="submission" date="2023-05" db="EMBL/GenBank/DDBJ databases">
        <authorList>
            <person name="Smith C.H."/>
        </authorList>
    </citation>
    <scope>NUCLEOTIDE SEQUENCE</scope>
    <source>
        <strain evidence="10">CHS0354</strain>
        <tissue evidence="10">Mantle</tissue>
    </source>
</reference>
<organism evidence="10 11">
    <name type="scientific">Potamilus streckersoni</name>
    <dbReference type="NCBI Taxonomy" id="2493646"/>
    <lineage>
        <taxon>Eukaryota</taxon>
        <taxon>Metazoa</taxon>
        <taxon>Spiralia</taxon>
        <taxon>Lophotrochozoa</taxon>
        <taxon>Mollusca</taxon>
        <taxon>Bivalvia</taxon>
        <taxon>Autobranchia</taxon>
        <taxon>Heteroconchia</taxon>
        <taxon>Palaeoheterodonta</taxon>
        <taxon>Unionida</taxon>
        <taxon>Unionoidea</taxon>
        <taxon>Unionidae</taxon>
        <taxon>Ambleminae</taxon>
        <taxon>Lampsilini</taxon>
        <taxon>Potamilus</taxon>
    </lineage>
</organism>
<sequence length="981" mass="109909">MSISLVLGTLLLAGTVIGVPDCVIVSHGDVYIDIILSVYHNENGSCGTVDPESVQQLEAVRWALQNIQETSDMPDITIGLRAHRTCRSTENAAMVAATIAYELTTNNSRILGPEFSSEAMVVSSLLGALPEKHRLPQIGYSTSVASLSDRNLYRNFFRVIPPDNIQISAMERLMVAMNWTYFAAVYDDDAYGREGVASLEKLSKMEGICLTKKILIDTRLSNQETILKLQETLISLMNKTSPILGFVVFGGTKLASNFLHAVNKSINDLPAIPLLILSEAAMNVGTFSLDWPTVLAGSFVLSPPVRKIEKFATYWTSLFHNQTTHIQDSNPWLLDVFKLWSSQSSRHENGTTEELNSVLASSTFVHYAVQATVVLAETIKRVRGDTCKNDDKCPSFFNISRFQLIKKLANIKVDLAEFPIFIKSLESISVFFNGSVDALPQQGSTSYVVFNCQKNIDGTRENCFKEVGSYHRLSNKLNLLNHDIKDYEYPGYAELSWNETRKGQCKNGSVCTSCIIDNPNHVYIIPGELYIVAVVPVHVRGSSPMQCGDVKIGGVDIVEAIDFAIRQSKFQPGVERPIVSVGAIIIDSCIHPMIIKERILTLYRYGIRNDDGSYSQIMMRVIGFIAAWSSDISISVAEILTETRHVQIAYGSTAPILSNRTKYPYFLRLANSDILQIKLMLDIMKDIGANYEWLVPSLDKHLETYEFIFIASEEWGTRPILKDVKNLIGTITVSTDLPVNQKFREHMLNLRTTGEDANPWLQTFMEKELKCHFQWSFNKISSKSCRIDEGLKNDYKIDSWVPLVENAVYALLTGASRTLKKQCGQTSSICDNYRAHVMELVEEIKQVQLDMHGTGNREDIFDQNGDGILAYIIYMVQKQAGEVKYRRLGQSLLFYFVKNLWKNSTNFTGESDLKCGQKTLCSVCFQEQSSEPQTSSYIGFLYSTIALIILCSVSVVAVVFLIIQHRRKGRTKIVGFVCVGE</sequence>
<reference evidence="10" key="2">
    <citation type="journal article" date="2021" name="Genome Biol. Evol.">
        <title>Developing a high-quality reference genome for a parasitic bivalve with doubly uniparental inheritance (Bivalvia: Unionida).</title>
        <authorList>
            <person name="Smith C.H."/>
        </authorList>
    </citation>
    <scope>NUCLEOTIDE SEQUENCE</scope>
    <source>
        <strain evidence="10">CHS0354</strain>
        <tissue evidence="10">Mantle</tissue>
    </source>
</reference>
<dbReference type="InterPro" id="IPR028082">
    <property type="entry name" value="Peripla_BP_I"/>
</dbReference>
<keyword evidence="5" id="KW-0675">Receptor</keyword>
<comment type="caution">
    <text evidence="10">The sequence shown here is derived from an EMBL/GenBank/DDBJ whole genome shotgun (WGS) entry which is preliminary data.</text>
</comment>
<keyword evidence="3 7" id="KW-1133">Transmembrane helix</keyword>
<evidence type="ECO:0000256" key="4">
    <source>
        <dbReference type="ARBA" id="ARBA00023136"/>
    </source>
</evidence>
<feature type="chain" id="PRO_5042170339" description="Receptor ligand binding region domain-containing protein" evidence="8">
    <location>
        <begin position="19"/>
        <end position="981"/>
    </location>
</feature>
<dbReference type="Proteomes" id="UP001195483">
    <property type="component" value="Unassembled WGS sequence"/>
</dbReference>
<name>A0AAE0S599_9BIVA</name>
<dbReference type="PRINTS" id="PR00248">
    <property type="entry name" value="GPCRMGR"/>
</dbReference>
<keyword evidence="11" id="KW-1185">Reference proteome</keyword>
<feature type="domain" description="Receptor ligand binding region" evidence="9">
    <location>
        <begin position="559"/>
        <end position="688"/>
    </location>
</feature>
<feature type="signal peptide" evidence="8">
    <location>
        <begin position="1"/>
        <end position="18"/>
    </location>
</feature>
<dbReference type="Pfam" id="PF01094">
    <property type="entry name" value="ANF_receptor"/>
    <property type="match status" value="2"/>
</dbReference>
<keyword evidence="8" id="KW-0732">Signal</keyword>
<dbReference type="GO" id="GO:0016020">
    <property type="term" value="C:membrane"/>
    <property type="evidence" value="ECO:0007669"/>
    <property type="project" value="UniProtKB-SubCell"/>
</dbReference>
<dbReference type="Gene3D" id="3.40.50.2300">
    <property type="match status" value="4"/>
</dbReference>
<reference evidence="10" key="1">
    <citation type="journal article" date="2021" name="Genome Biol. Evol.">
        <title>A High-Quality Reference Genome for a Parasitic Bivalve with Doubly Uniparental Inheritance (Bivalvia: Unionida).</title>
        <authorList>
            <person name="Smith C.H."/>
        </authorList>
    </citation>
    <scope>NUCLEOTIDE SEQUENCE</scope>
    <source>
        <strain evidence="10">CHS0354</strain>
    </source>
</reference>
<evidence type="ECO:0000256" key="3">
    <source>
        <dbReference type="ARBA" id="ARBA00022989"/>
    </source>
</evidence>
<gene>
    <name evidence="10" type="ORF">CHS0354_003300</name>
</gene>
<dbReference type="GO" id="GO:0004930">
    <property type="term" value="F:G protein-coupled receptor activity"/>
    <property type="evidence" value="ECO:0007669"/>
    <property type="project" value="InterPro"/>
</dbReference>
<feature type="transmembrane region" description="Helical" evidence="7">
    <location>
        <begin position="940"/>
        <end position="963"/>
    </location>
</feature>
<comment type="subcellular location">
    <subcellularLocation>
        <location evidence="1">Membrane</location>
        <topology evidence="1">Multi-pass membrane protein</topology>
    </subcellularLocation>
</comment>
<evidence type="ECO:0000256" key="1">
    <source>
        <dbReference type="ARBA" id="ARBA00004141"/>
    </source>
</evidence>
<evidence type="ECO:0000313" key="11">
    <source>
        <dbReference type="Proteomes" id="UP001195483"/>
    </source>
</evidence>
<evidence type="ECO:0000256" key="5">
    <source>
        <dbReference type="ARBA" id="ARBA00023170"/>
    </source>
</evidence>
<protein>
    <recommendedName>
        <fullName evidence="9">Receptor ligand binding region domain-containing protein</fullName>
    </recommendedName>
</protein>
<dbReference type="InterPro" id="IPR050726">
    <property type="entry name" value="mGluR"/>
</dbReference>
<keyword evidence="4 7" id="KW-0472">Membrane</keyword>
<evidence type="ECO:0000259" key="9">
    <source>
        <dbReference type="Pfam" id="PF01094"/>
    </source>
</evidence>
<dbReference type="InterPro" id="IPR000337">
    <property type="entry name" value="GPCR_3"/>
</dbReference>
<evidence type="ECO:0000256" key="8">
    <source>
        <dbReference type="SAM" id="SignalP"/>
    </source>
</evidence>
<dbReference type="InterPro" id="IPR001828">
    <property type="entry name" value="ANF_lig-bd_rcpt"/>
</dbReference>
<evidence type="ECO:0000256" key="7">
    <source>
        <dbReference type="SAM" id="Phobius"/>
    </source>
</evidence>
<feature type="domain" description="Receptor ligand binding region" evidence="9">
    <location>
        <begin position="56"/>
        <end position="390"/>
    </location>
</feature>
<dbReference type="PANTHER" id="PTHR24060">
    <property type="entry name" value="METABOTROPIC GLUTAMATE RECEPTOR"/>
    <property type="match status" value="1"/>
</dbReference>
<evidence type="ECO:0000256" key="2">
    <source>
        <dbReference type="ARBA" id="ARBA00022692"/>
    </source>
</evidence>
<evidence type="ECO:0000313" key="10">
    <source>
        <dbReference type="EMBL" id="KAK3585453.1"/>
    </source>
</evidence>